<comment type="cofactor">
    <cofactor evidence="1">
        <name>Mn(2+)</name>
        <dbReference type="ChEBI" id="CHEBI:29035"/>
    </cofactor>
</comment>
<evidence type="ECO:0000256" key="1">
    <source>
        <dbReference type="ARBA" id="ARBA00001936"/>
    </source>
</evidence>
<dbReference type="GO" id="GO:0031123">
    <property type="term" value="P:RNA 3'-end processing"/>
    <property type="evidence" value="ECO:0007669"/>
    <property type="project" value="TreeGrafter"/>
</dbReference>
<evidence type="ECO:0000256" key="2">
    <source>
        <dbReference type="ARBA" id="ARBA00001946"/>
    </source>
</evidence>
<organism evidence="8 9">
    <name type="scientific">Hermetia illucens</name>
    <name type="common">Black soldier fly</name>
    <dbReference type="NCBI Taxonomy" id="343691"/>
    <lineage>
        <taxon>Eukaryota</taxon>
        <taxon>Metazoa</taxon>
        <taxon>Ecdysozoa</taxon>
        <taxon>Arthropoda</taxon>
        <taxon>Hexapoda</taxon>
        <taxon>Insecta</taxon>
        <taxon>Pterygota</taxon>
        <taxon>Neoptera</taxon>
        <taxon>Endopterygota</taxon>
        <taxon>Diptera</taxon>
        <taxon>Brachycera</taxon>
        <taxon>Stratiomyomorpha</taxon>
        <taxon>Stratiomyidae</taxon>
        <taxon>Hermetiinae</taxon>
        <taxon>Hermetia</taxon>
    </lineage>
</organism>
<comment type="cofactor">
    <cofactor evidence="2">
        <name>Mg(2+)</name>
        <dbReference type="ChEBI" id="CHEBI:18420"/>
    </cofactor>
</comment>
<keyword evidence="5" id="KW-0460">Magnesium</keyword>
<protein>
    <submittedName>
        <fullName evidence="8">Uncharacterized protein</fullName>
    </submittedName>
</protein>
<dbReference type="FunCoup" id="A0A7R8Z219">
    <property type="interactions" value="480"/>
</dbReference>
<evidence type="ECO:0000313" key="9">
    <source>
        <dbReference type="Proteomes" id="UP000594454"/>
    </source>
</evidence>
<accession>A0A7R8Z219</accession>
<dbReference type="InParanoid" id="A0A7R8Z219"/>
<evidence type="ECO:0000256" key="4">
    <source>
        <dbReference type="ARBA" id="ARBA00022723"/>
    </source>
</evidence>
<keyword evidence="9" id="KW-1185">Reference proteome</keyword>
<dbReference type="InterPro" id="IPR054708">
    <property type="entry name" value="MTPAP-like_central"/>
</dbReference>
<dbReference type="Gene3D" id="3.30.460.10">
    <property type="entry name" value="Beta Polymerase, domain 2"/>
    <property type="match status" value="1"/>
</dbReference>
<sequence length="472" mass="54099">MGDVDIPAGVSEQLCDINLEIRTFLEKFANFRQTNVVDSVLCQNLCQLVEEIESYMDSNPEEIPSPMLSDVNIDFKKNHLEQVVFCNKCQVKIANRVHKIRKHLTSEKHISGQIKGERDHATKQVKLPKKMAAFVRSNFSEYLTGTAATADALKQIPAYDAIRNSLTRALKNIYPNMKVHFFGSRMNGLGNKDSDLDIFIDIDDKYNTLLGSKQAKQNVQLVQNELQKRTDEWRAFTAILSARTPILRVYNHKHSIDCDISFSSLGECNTLLISYLIGLQPICQQMCLFLKKWFKTSQCPESFSSYMFSLMVIFHLQRQSYLPAVFVLQHCVDPSCIGPWQGNFARLPLAEFNMEKIPQTPENILQQLISFFNFYASVDYANNIICPFTGSLVVRKNFNNMKEVFARYDYYRLNSAEKEELRLGTPICIQDPLEHNHNVAKAITNKALSSFANICRLTAMELKIRQQSENKK</sequence>
<dbReference type="InterPro" id="IPR002058">
    <property type="entry name" value="PAP_assoc"/>
</dbReference>
<dbReference type="GO" id="GO:0046872">
    <property type="term" value="F:metal ion binding"/>
    <property type="evidence" value="ECO:0007669"/>
    <property type="project" value="UniProtKB-KW"/>
</dbReference>
<proteinExistence type="predicted"/>
<dbReference type="GO" id="GO:0050265">
    <property type="term" value="F:RNA uridylyltransferase activity"/>
    <property type="evidence" value="ECO:0007669"/>
    <property type="project" value="TreeGrafter"/>
</dbReference>
<feature type="domain" description="Poly(A) RNA polymerase mitochondrial-like central palm" evidence="7">
    <location>
        <begin position="160"/>
        <end position="275"/>
    </location>
</feature>
<name>A0A7R8Z219_HERIL</name>
<reference evidence="8 9" key="1">
    <citation type="submission" date="2020-11" db="EMBL/GenBank/DDBJ databases">
        <authorList>
            <person name="Wallbank WR R."/>
            <person name="Pardo Diaz C."/>
            <person name="Kozak K."/>
            <person name="Martin S."/>
            <person name="Jiggins C."/>
            <person name="Moest M."/>
            <person name="Warren A I."/>
            <person name="Generalovic N T."/>
            <person name="Byers J.R.P. K."/>
            <person name="Montejo-Kovacevich G."/>
            <person name="Yen C E."/>
        </authorList>
    </citation>
    <scope>NUCLEOTIDE SEQUENCE [LARGE SCALE GENOMIC DNA]</scope>
</reference>
<dbReference type="Pfam" id="PF03828">
    <property type="entry name" value="PAP_assoc"/>
    <property type="match status" value="1"/>
</dbReference>
<dbReference type="Gene3D" id="1.10.1410.10">
    <property type="match status" value="1"/>
</dbReference>
<keyword evidence="3" id="KW-0808">Transferase</keyword>
<evidence type="ECO:0000256" key="3">
    <source>
        <dbReference type="ARBA" id="ARBA00022679"/>
    </source>
</evidence>
<dbReference type="PANTHER" id="PTHR12271">
    <property type="entry name" value="POLY A POLYMERASE CID PAP -RELATED"/>
    <property type="match status" value="1"/>
</dbReference>
<dbReference type="SUPFAM" id="SSF81631">
    <property type="entry name" value="PAP/OAS1 substrate-binding domain"/>
    <property type="match status" value="1"/>
</dbReference>
<dbReference type="OMA" id="KTWLERC"/>
<evidence type="ECO:0000259" key="7">
    <source>
        <dbReference type="Pfam" id="PF22600"/>
    </source>
</evidence>
<dbReference type="Pfam" id="PF22600">
    <property type="entry name" value="MTPAP-like_central"/>
    <property type="match status" value="1"/>
</dbReference>
<evidence type="ECO:0000259" key="6">
    <source>
        <dbReference type="Pfam" id="PF03828"/>
    </source>
</evidence>
<dbReference type="InterPro" id="IPR043519">
    <property type="entry name" value="NT_sf"/>
</dbReference>
<evidence type="ECO:0000313" key="8">
    <source>
        <dbReference type="EMBL" id="CAD7092538.1"/>
    </source>
</evidence>
<keyword evidence="4" id="KW-0479">Metal-binding</keyword>
<dbReference type="PANTHER" id="PTHR12271:SF66">
    <property type="entry name" value="TERMINAL URIDYLYLTRANSFERASE TAILOR"/>
    <property type="match status" value="1"/>
</dbReference>
<evidence type="ECO:0000256" key="5">
    <source>
        <dbReference type="ARBA" id="ARBA00022842"/>
    </source>
</evidence>
<gene>
    <name evidence="8" type="ORF">HERILL_LOCUS14890</name>
</gene>
<dbReference type="EMBL" id="LR899014">
    <property type="protein sequence ID" value="CAD7092538.1"/>
    <property type="molecule type" value="Genomic_DNA"/>
</dbReference>
<dbReference type="OrthoDB" id="407432at2759"/>
<feature type="domain" description="PAP-associated" evidence="6">
    <location>
        <begin position="368"/>
        <end position="437"/>
    </location>
</feature>
<dbReference type="AlphaFoldDB" id="A0A7R8Z219"/>
<dbReference type="Proteomes" id="UP000594454">
    <property type="component" value="Chromosome 6"/>
</dbReference>
<dbReference type="GO" id="GO:1990817">
    <property type="term" value="F:poly(A) RNA polymerase activity"/>
    <property type="evidence" value="ECO:0007669"/>
    <property type="project" value="UniProtKB-ARBA"/>
</dbReference>
<dbReference type="SUPFAM" id="SSF81301">
    <property type="entry name" value="Nucleotidyltransferase"/>
    <property type="match status" value="1"/>
</dbReference>